<keyword evidence="4 6" id="KW-1133">Transmembrane helix</keyword>
<evidence type="ECO:0000256" key="6">
    <source>
        <dbReference type="SAM" id="Phobius"/>
    </source>
</evidence>
<dbReference type="PANTHER" id="PTHR30250">
    <property type="entry name" value="PST FAMILY PREDICTED COLANIC ACID TRANSPORTER"/>
    <property type="match status" value="1"/>
</dbReference>
<feature type="transmembrane region" description="Helical" evidence="6">
    <location>
        <begin position="427"/>
        <end position="449"/>
    </location>
</feature>
<reference evidence="7 8" key="1">
    <citation type="journal article" date="2021" name="Int. J. Syst. Evol. Microbiol.">
        <title>Halobaculum halophilum sp. nov. and Halobaculum salinum sp. nov., isolated from salt lake and saline soil.</title>
        <authorList>
            <person name="Cui H.L."/>
            <person name="Shi X.W."/>
            <person name="Yin X.M."/>
            <person name="Yang X.Y."/>
            <person name="Hou J."/>
            <person name="Zhu L."/>
        </authorList>
    </citation>
    <scope>NUCLEOTIDE SEQUENCE [LARGE SCALE GENOMIC DNA]</scope>
    <source>
        <strain evidence="7 8">NBRC 109044</strain>
    </source>
</reference>
<feature type="transmembrane region" description="Helical" evidence="6">
    <location>
        <begin position="455"/>
        <end position="479"/>
    </location>
</feature>
<feature type="transmembrane region" description="Helical" evidence="6">
    <location>
        <begin position="85"/>
        <end position="107"/>
    </location>
</feature>
<feature type="transmembrane region" description="Helical" evidence="6">
    <location>
        <begin position="395"/>
        <end position="415"/>
    </location>
</feature>
<dbReference type="GeneID" id="67179903"/>
<feature type="transmembrane region" description="Helical" evidence="6">
    <location>
        <begin position="328"/>
        <end position="350"/>
    </location>
</feature>
<dbReference type="AlphaFoldDB" id="A0A8T8WJ11"/>
<evidence type="ECO:0000256" key="1">
    <source>
        <dbReference type="ARBA" id="ARBA00004651"/>
    </source>
</evidence>
<proteinExistence type="predicted"/>
<feature type="transmembrane region" description="Helical" evidence="6">
    <location>
        <begin position="371"/>
        <end position="389"/>
    </location>
</feature>
<dbReference type="EMBL" id="CP081960">
    <property type="protein sequence ID" value="QZP39703.1"/>
    <property type="molecule type" value="Genomic_DNA"/>
</dbReference>
<protein>
    <submittedName>
        <fullName evidence="7">Flippase</fullName>
    </submittedName>
</protein>
<feature type="transmembrane region" description="Helical" evidence="6">
    <location>
        <begin position="12"/>
        <end position="33"/>
    </location>
</feature>
<geneLocation type="plasmid" evidence="7 8">
    <name>unnamed2</name>
</geneLocation>
<dbReference type="RefSeq" id="WP_222609452.1">
    <property type="nucleotide sequence ID" value="NZ_CP081960.1"/>
</dbReference>
<evidence type="ECO:0000256" key="4">
    <source>
        <dbReference type="ARBA" id="ARBA00022989"/>
    </source>
</evidence>
<gene>
    <name evidence="7" type="ORF">K6T50_17135</name>
</gene>
<comment type="subcellular location">
    <subcellularLocation>
        <location evidence="1">Cell membrane</location>
        <topology evidence="1">Multi-pass membrane protein</topology>
    </subcellularLocation>
</comment>
<dbReference type="PANTHER" id="PTHR30250:SF11">
    <property type="entry name" value="O-ANTIGEN TRANSPORTER-RELATED"/>
    <property type="match status" value="1"/>
</dbReference>
<dbReference type="GO" id="GO:0005886">
    <property type="term" value="C:plasma membrane"/>
    <property type="evidence" value="ECO:0007669"/>
    <property type="project" value="UniProtKB-SubCell"/>
</dbReference>
<name>A0A8T8WJ11_9EURY</name>
<keyword evidence="2" id="KW-1003">Cell membrane</keyword>
<evidence type="ECO:0000256" key="5">
    <source>
        <dbReference type="ARBA" id="ARBA00023136"/>
    </source>
</evidence>
<accession>A0A8T8WJ11</accession>
<feature type="transmembrane region" description="Helical" evidence="6">
    <location>
        <begin position="152"/>
        <end position="176"/>
    </location>
</feature>
<feature type="transmembrane region" description="Helical" evidence="6">
    <location>
        <begin position="119"/>
        <end position="140"/>
    </location>
</feature>
<keyword evidence="8" id="KW-1185">Reference proteome</keyword>
<evidence type="ECO:0000256" key="2">
    <source>
        <dbReference type="ARBA" id="ARBA00022475"/>
    </source>
</evidence>
<dbReference type="Pfam" id="PF01943">
    <property type="entry name" value="Polysacc_synt"/>
    <property type="match status" value="1"/>
</dbReference>
<dbReference type="Proteomes" id="UP000826254">
    <property type="component" value="Plasmid unnamed2"/>
</dbReference>
<dbReference type="InterPro" id="IPR050833">
    <property type="entry name" value="Poly_Biosynth_Transport"/>
</dbReference>
<feature type="transmembrane region" description="Helical" evidence="6">
    <location>
        <begin position="304"/>
        <end position="322"/>
    </location>
</feature>
<sequence>MDLAKRLSRGIQAIFAANLVTMLAKAGLLLLLTRVLLTPEQYGELNFALSVLGGLAILATLGLPKSAARYVTEFAEQRPGMVPHVIVRSLGFLLFFTLLIAGGTALFGDEVATRFGVPSLVPVLGVGALFIAATALSAYTRQLFQAFNSVEWSGVVGVISGVSRLLFVALFVWLGYGVAGALFGYVAGLALGVLIGGVVLYRRFYSTYEPDVDPDASVSRRILEYSVPLTATRSANVIDKKVDTVLVGVLVDMTAVGFYTIGKAVSDFVSMPASSLGYTISPALSEQRSKGSEARAARIYQTTLRYVLLAYIPAVAGLILVAEPMVRYVFGSGYDGASPVVQVFGLFILVNAINKVTSDGLDYLGRARSRAIVKTVMALANVVLNLVLIPLMGVVGAAVATVITFSFYTFANVYIIHQELPLNPRDLVGVFGAAVAVTLVMSIVVWLTLPYVSGVPTLIGAVVLGAATWAVLSIAGGLLDPNEVTRLIG</sequence>
<dbReference type="CDD" id="cd13128">
    <property type="entry name" value="MATE_Wzx_like"/>
    <property type="match status" value="1"/>
</dbReference>
<organism evidence="7 8">
    <name type="scientific">Halobaculum magnesiiphilum</name>
    <dbReference type="NCBI Taxonomy" id="1017351"/>
    <lineage>
        <taxon>Archaea</taxon>
        <taxon>Methanobacteriati</taxon>
        <taxon>Methanobacteriota</taxon>
        <taxon>Stenosarchaea group</taxon>
        <taxon>Halobacteria</taxon>
        <taxon>Halobacteriales</taxon>
        <taxon>Haloferacaceae</taxon>
        <taxon>Halobaculum</taxon>
    </lineage>
</organism>
<evidence type="ECO:0000256" key="3">
    <source>
        <dbReference type="ARBA" id="ARBA00022692"/>
    </source>
</evidence>
<dbReference type="KEGG" id="hmp:K6T50_17135"/>
<evidence type="ECO:0000313" key="7">
    <source>
        <dbReference type="EMBL" id="QZP39703.1"/>
    </source>
</evidence>
<dbReference type="InterPro" id="IPR002797">
    <property type="entry name" value="Polysacc_synth"/>
</dbReference>
<keyword evidence="3 6" id="KW-0812">Transmembrane</keyword>
<feature type="transmembrane region" description="Helical" evidence="6">
    <location>
        <begin position="45"/>
        <end position="64"/>
    </location>
</feature>
<keyword evidence="7" id="KW-0614">Plasmid</keyword>
<keyword evidence="5 6" id="KW-0472">Membrane</keyword>
<feature type="transmembrane region" description="Helical" evidence="6">
    <location>
        <begin position="182"/>
        <end position="201"/>
    </location>
</feature>
<evidence type="ECO:0000313" key="8">
    <source>
        <dbReference type="Proteomes" id="UP000826254"/>
    </source>
</evidence>